<gene>
    <name evidence="1" type="primary">RvY_06085-1</name>
    <name evidence="1" type="synonym">RvY_06085.1</name>
    <name evidence="1" type="ORF">RvY_06085</name>
</gene>
<evidence type="ECO:0000313" key="1">
    <source>
        <dbReference type="EMBL" id="GAU94284.1"/>
    </source>
</evidence>
<proteinExistence type="predicted"/>
<dbReference type="Proteomes" id="UP000186922">
    <property type="component" value="Unassembled WGS sequence"/>
</dbReference>
<comment type="caution">
    <text evidence="1">The sequence shown here is derived from an EMBL/GenBank/DDBJ whole genome shotgun (WGS) entry which is preliminary data.</text>
</comment>
<reference evidence="1 2" key="1">
    <citation type="journal article" date="2016" name="Nat. Commun.">
        <title>Extremotolerant tardigrade genome and improved radiotolerance of human cultured cells by tardigrade-unique protein.</title>
        <authorList>
            <person name="Hashimoto T."/>
            <person name="Horikawa D.D."/>
            <person name="Saito Y."/>
            <person name="Kuwahara H."/>
            <person name="Kozuka-Hata H."/>
            <person name="Shin-I T."/>
            <person name="Minakuchi Y."/>
            <person name="Ohishi K."/>
            <person name="Motoyama A."/>
            <person name="Aizu T."/>
            <person name="Enomoto A."/>
            <person name="Kondo K."/>
            <person name="Tanaka S."/>
            <person name="Hara Y."/>
            <person name="Koshikawa S."/>
            <person name="Sagara H."/>
            <person name="Miura T."/>
            <person name="Yokobori S."/>
            <person name="Miyagawa K."/>
            <person name="Suzuki Y."/>
            <person name="Kubo T."/>
            <person name="Oyama M."/>
            <person name="Kohara Y."/>
            <person name="Fujiyama A."/>
            <person name="Arakawa K."/>
            <person name="Katayama T."/>
            <person name="Toyoda A."/>
            <person name="Kunieda T."/>
        </authorList>
    </citation>
    <scope>NUCLEOTIDE SEQUENCE [LARGE SCALE GENOMIC DNA]</scope>
    <source>
        <strain evidence="1 2">YOKOZUNA-1</strain>
    </source>
</reference>
<dbReference type="EMBL" id="BDGG01000002">
    <property type="protein sequence ID" value="GAU94284.1"/>
    <property type="molecule type" value="Genomic_DNA"/>
</dbReference>
<dbReference type="AlphaFoldDB" id="A0A1D1UXC1"/>
<protein>
    <submittedName>
        <fullName evidence="1">Uncharacterized protein</fullName>
    </submittedName>
</protein>
<accession>A0A1D1UXC1</accession>
<keyword evidence="2" id="KW-1185">Reference proteome</keyword>
<name>A0A1D1UXC1_RAMVA</name>
<sequence>MSIALIGGLRRKANHRVCFSDCATADRPRWWRSPAYSSYPNREFAQSKHYRNQPVGVQSSSFKSVSICPFTFCFLPSSLLPLFLPRFPLCGSLWLFCSIGLREWQPRKASLSTVDVNAPNISLSSLQPAIHSLTQPVSPSFLPSQAIAHAQEGCGHVPTQTITLL</sequence>
<evidence type="ECO:0000313" key="2">
    <source>
        <dbReference type="Proteomes" id="UP000186922"/>
    </source>
</evidence>
<organism evidence="1 2">
    <name type="scientific">Ramazzottius varieornatus</name>
    <name type="common">Water bear</name>
    <name type="synonym">Tardigrade</name>
    <dbReference type="NCBI Taxonomy" id="947166"/>
    <lineage>
        <taxon>Eukaryota</taxon>
        <taxon>Metazoa</taxon>
        <taxon>Ecdysozoa</taxon>
        <taxon>Tardigrada</taxon>
        <taxon>Eutardigrada</taxon>
        <taxon>Parachela</taxon>
        <taxon>Hypsibioidea</taxon>
        <taxon>Ramazzottiidae</taxon>
        <taxon>Ramazzottius</taxon>
    </lineage>
</organism>